<dbReference type="AlphaFoldDB" id="A0A507ZS80"/>
<dbReference type="InterPro" id="IPR040704">
    <property type="entry name" value="HEPN_AbiU2"/>
</dbReference>
<dbReference type="OrthoDB" id="1422407at2"/>
<organism evidence="2 3">
    <name type="scientific">Haloflavibacter putidus</name>
    <dbReference type="NCBI Taxonomy" id="2576776"/>
    <lineage>
        <taxon>Bacteria</taxon>
        <taxon>Pseudomonadati</taxon>
        <taxon>Bacteroidota</taxon>
        <taxon>Flavobacteriia</taxon>
        <taxon>Flavobacteriales</taxon>
        <taxon>Flavobacteriaceae</taxon>
        <taxon>Haloflavibacter</taxon>
    </lineage>
</organism>
<sequence length="219" mass="26443">METKILENKLNETRDTLIELERLKTDIKFISNKETEYFSEVVEKSAFFYRIYRNSIKLFVIDICKLLKPNEHFSLLKTLNYIQSNRKRIEWKRELKADRINELILRIENLNFEHLESFKNLRDKHYAHNDKKKFDLEYNVTLKKCWETLSIVQEIFIEVSLSLLNQQYMFSILTKEPYEIISLLKYKRINEILLTELKKSQDLGKLQMVRDITLGKKPA</sequence>
<keyword evidence="3" id="KW-1185">Reference proteome</keyword>
<proteinExistence type="predicted"/>
<evidence type="ECO:0000313" key="2">
    <source>
        <dbReference type="EMBL" id="TQD39857.1"/>
    </source>
</evidence>
<dbReference type="RefSeq" id="WP_141421197.1">
    <property type="nucleotide sequence ID" value="NZ_VIAR01000003.1"/>
</dbReference>
<dbReference type="Proteomes" id="UP000317169">
    <property type="component" value="Unassembled WGS sequence"/>
</dbReference>
<name>A0A507ZS80_9FLAO</name>
<protein>
    <recommendedName>
        <fullName evidence="1">HEPN AbiU2-like domain-containing protein</fullName>
    </recommendedName>
</protein>
<evidence type="ECO:0000259" key="1">
    <source>
        <dbReference type="Pfam" id="PF18734"/>
    </source>
</evidence>
<reference evidence="2 3" key="1">
    <citation type="submission" date="2019-06" db="EMBL/GenBank/DDBJ databases">
        <title>Flavibacter putida gen. nov., sp. nov., a novel marine bacterium of the family Flavobacteriaceae isolated from coastal seawater.</title>
        <authorList>
            <person name="Feng X."/>
        </authorList>
    </citation>
    <scope>NUCLEOTIDE SEQUENCE [LARGE SCALE GENOMIC DNA]</scope>
    <source>
        <strain evidence="2 3">PLHSN227</strain>
    </source>
</reference>
<dbReference type="EMBL" id="VIAR01000003">
    <property type="protein sequence ID" value="TQD39857.1"/>
    <property type="molecule type" value="Genomic_DNA"/>
</dbReference>
<accession>A0A507ZS80</accession>
<gene>
    <name evidence="2" type="ORF">FKR84_05030</name>
</gene>
<feature type="domain" description="HEPN AbiU2-like" evidence="1">
    <location>
        <begin position="30"/>
        <end position="171"/>
    </location>
</feature>
<comment type="caution">
    <text evidence="2">The sequence shown here is derived from an EMBL/GenBank/DDBJ whole genome shotgun (WGS) entry which is preliminary data.</text>
</comment>
<evidence type="ECO:0000313" key="3">
    <source>
        <dbReference type="Proteomes" id="UP000317169"/>
    </source>
</evidence>
<dbReference type="Pfam" id="PF18734">
    <property type="entry name" value="HEPN_AbiU2"/>
    <property type="match status" value="1"/>
</dbReference>